<evidence type="ECO:0000256" key="1">
    <source>
        <dbReference type="SAM" id="MobiDB-lite"/>
    </source>
</evidence>
<dbReference type="EMBL" id="AP023174">
    <property type="protein sequence ID" value="BCF87522.1"/>
    <property type="molecule type" value="Genomic_DNA"/>
</dbReference>
<dbReference type="RefSeq" id="WP_180721637.1">
    <property type="nucleotide sequence ID" value="NZ_AP023174.1"/>
</dbReference>
<accession>A0A7I8BFY0</accession>
<protein>
    <recommendedName>
        <fullName evidence="4">Molybdopterin-guanine dinucleotide biosynthesis protein MobB</fullName>
    </recommendedName>
</protein>
<keyword evidence="3" id="KW-1185">Reference proteome</keyword>
<evidence type="ECO:0008006" key="4">
    <source>
        <dbReference type="Google" id="ProtNLM"/>
    </source>
</evidence>
<dbReference type="KEGG" id="plad:PPGU16_05890"/>
<gene>
    <name evidence="2" type="ORF">PPGU16_05890</name>
</gene>
<evidence type="ECO:0000313" key="3">
    <source>
        <dbReference type="Proteomes" id="UP000510888"/>
    </source>
</evidence>
<evidence type="ECO:0000313" key="2">
    <source>
        <dbReference type="EMBL" id="BCF87522.1"/>
    </source>
</evidence>
<organism evidence="2 3">
    <name type="scientific">Paraburkholderia largidicola</name>
    <dbReference type="NCBI Taxonomy" id="3014751"/>
    <lineage>
        <taxon>Bacteria</taxon>
        <taxon>Pseudomonadati</taxon>
        <taxon>Pseudomonadota</taxon>
        <taxon>Betaproteobacteria</taxon>
        <taxon>Burkholderiales</taxon>
        <taxon>Burkholderiaceae</taxon>
        <taxon>Paraburkholderia</taxon>
    </lineage>
</organism>
<dbReference type="InterPro" id="IPR021312">
    <property type="entry name" value="DUF2889"/>
</dbReference>
<feature type="compositionally biased region" description="Basic and acidic residues" evidence="1">
    <location>
        <begin position="178"/>
        <end position="192"/>
    </location>
</feature>
<sequence length="203" mass="22113">MNDPATRKPTRRLLHTRHIVCNGYERSDGLFDIEARLTDIKADTADLLYKQVPAGEPLHDLRITLTIDATGLIRRANASTDTGPSPYCAQINAAYESLAGVRIAAGFRQQVKERVGGKHGCTHLTELLGPLATTALQTLMGTRPGGGDADAHLAQMTDTCHAWRADGEVVRFVRKRRSETSRDRDAAIDAEKPTIVARSLSDA</sequence>
<proteinExistence type="predicted"/>
<dbReference type="Pfam" id="PF11136">
    <property type="entry name" value="DUF2889"/>
    <property type="match status" value="1"/>
</dbReference>
<dbReference type="AlphaFoldDB" id="A0A7I8BFY0"/>
<name>A0A7I8BFY0_9BURK</name>
<dbReference type="Proteomes" id="UP000510888">
    <property type="component" value="Chromosome 1"/>
</dbReference>
<reference evidence="2 3" key="1">
    <citation type="journal article" date="2020" name="Genes (Basel)">
        <title>Genomic Comparison of Insect Gut Symbionts from Divergent Burkholderia Subclades.</title>
        <authorList>
            <person name="Takeshita K."/>
            <person name="Kikuchi Y."/>
        </authorList>
    </citation>
    <scope>NUCLEOTIDE SEQUENCE [LARGE SCALE GENOMIC DNA]</scope>
    <source>
        <strain evidence="2 3">PGU16</strain>
    </source>
</reference>
<feature type="region of interest" description="Disordered" evidence="1">
    <location>
        <begin position="177"/>
        <end position="203"/>
    </location>
</feature>